<evidence type="ECO:0000313" key="1">
    <source>
        <dbReference type="EMBL" id="KAK1589836.1"/>
    </source>
</evidence>
<name>A0AAD8PXP1_9PEZI</name>
<dbReference type="AlphaFoldDB" id="A0AAD8PXP1"/>
<proteinExistence type="predicted"/>
<sequence>MTTTRDSVPPRRGIIVEEIQSACSAMSTGATPEGNRSDIAGKLTQHQCLSGSATIGNRALGSDGLKGC</sequence>
<comment type="caution">
    <text evidence="1">The sequence shown here is derived from an EMBL/GenBank/DDBJ whole genome shotgun (WGS) entry which is preliminary data.</text>
</comment>
<dbReference type="RefSeq" id="XP_060413373.1">
    <property type="nucleotide sequence ID" value="XM_060558018.1"/>
</dbReference>
<reference evidence="1" key="1">
    <citation type="submission" date="2021-06" db="EMBL/GenBank/DDBJ databases">
        <title>Comparative genomics, transcriptomics and evolutionary studies reveal genomic signatures of adaptation to plant cell wall in hemibiotrophic fungi.</title>
        <authorList>
            <consortium name="DOE Joint Genome Institute"/>
            <person name="Baroncelli R."/>
            <person name="Diaz J.F."/>
            <person name="Benocci T."/>
            <person name="Peng M."/>
            <person name="Battaglia E."/>
            <person name="Haridas S."/>
            <person name="Andreopoulos W."/>
            <person name="Labutti K."/>
            <person name="Pangilinan J."/>
            <person name="Floch G.L."/>
            <person name="Makela M.R."/>
            <person name="Henrissat B."/>
            <person name="Grigoriev I.V."/>
            <person name="Crouch J.A."/>
            <person name="De Vries R.P."/>
            <person name="Sukno S.A."/>
            <person name="Thon M.R."/>
        </authorList>
    </citation>
    <scope>NUCLEOTIDE SEQUENCE</scope>
    <source>
        <strain evidence="1">CBS 125086</strain>
    </source>
</reference>
<dbReference type="GeneID" id="85442258"/>
<dbReference type="Proteomes" id="UP001230504">
    <property type="component" value="Unassembled WGS sequence"/>
</dbReference>
<protein>
    <submittedName>
        <fullName evidence="1">Uncharacterized protein</fullName>
    </submittedName>
</protein>
<gene>
    <name evidence="1" type="ORF">LY79DRAFT_556435</name>
</gene>
<organism evidence="1 2">
    <name type="scientific">Colletotrichum navitas</name>
    <dbReference type="NCBI Taxonomy" id="681940"/>
    <lineage>
        <taxon>Eukaryota</taxon>
        <taxon>Fungi</taxon>
        <taxon>Dikarya</taxon>
        <taxon>Ascomycota</taxon>
        <taxon>Pezizomycotina</taxon>
        <taxon>Sordariomycetes</taxon>
        <taxon>Hypocreomycetidae</taxon>
        <taxon>Glomerellales</taxon>
        <taxon>Glomerellaceae</taxon>
        <taxon>Colletotrichum</taxon>
        <taxon>Colletotrichum graminicola species complex</taxon>
    </lineage>
</organism>
<evidence type="ECO:0000313" key="2">
    <source>
        <dbReference type="Proteomes" id="UP001230504"/>
    </source>
</evidence>
<keyword evidence="2" id="KW-1185">Reference proteome</keyword>
<accession>A0AAD8PXP1</accession>
<dbReference type="EMBL" id="JAHLJV010000036">
    <property type="protein sequence ID" value="KAK1589836.1"/>
    <property type="molecule type" value="Genomic_DNA"/>
</dbReference>